<evidence type="ECO:0000256" key="1">
    <source>
        <dbReference type="ARBA" id="ARBA00038101"/>
    </source>
</evidence>
<organism evidence="2">
    <name type="scientific">Rhizophagus irregularis (strain DAOM 181602 / DAOM 197198 / MUCL 43194)</name>
    <name type="common">Arbuscular mycorrhizal fungus</name>
    <name type="synonym">Glomus intraradices</name>
    <dbReference type="NCBI Taxonomy" id="747089"/>
    <lineage>
        <taxon>Eukaryota</taxon>
        <taxon>Fungi</taxon>
        <taxon>Fungi incertae sedis</taxon>
        <taxon>Mucoromycota</taxon>
        <taxon>Glomeromycotina</taxon>
        <taxon>Glomeromycetes</taxon>
        <taxon>Glomerales</taxon>
        <taxon>Glomeraceae</taxon>
        <taxon>Rhizophagus</taxon>
    </lineage>
</organism>
<dbReference type="HOGENOM" id="CLU_000288_36_12_1"/>
<evidence type="ECO:0008006" key="3">
    <source>
        <dbReference type="Google" id="ProtNLM"/>
    </source>
</evidence>
<dbReference type="InterPro" id="IPR006597">
    <property type="entry name" value="Sel1-like"/>
</dbReference>
<comment type="similarity">
    <text evidence="1">Belongs to the sel-1 family.</text>
</comment>
<dbReference type="Gene3D" id="1.25.40.10">
    <property type="entry name" value="Tetratricopeptide repeat domain"/>
    <property type="match status" value="1"/>
</dbReference>
<dbReference type="eggNOG" id="KOG1550">
    <property type="taxonomic scope" value="Eukaryota"/>
</dbReference>
<dbReference type="Pfam" id="PF08238">
    <property type="entry name" value="Sel1"/>
    <property type="match status" value="3"/>
</dbReference>
<dbReference type="PANTHER" id="PTHR11102:SF160">
    <property type="entry name" value="ERAD-ASSOCIATED E3 UBIQUITIN-PROTEIN LIGASE COMPONENT HRD3"/>
    <property type="match status" value="1"/>
</dbReference>
<gene>
    <name evidence="2" type="ORF">GLOINDRAFT_77136</name>
</gene>
<sequence>AQNNLGNCYNYGKGTDKMKKKAFEWYTKSAISGIEAQLNIGIYYNYGKGVDKNETKASEWFLKSAEGAWKCRTKYIGKFYHKAIYWYKSYT</sequence>
<dbReference type="EMBL" id="KI280817">
    <property type="protein sequence ID" value="ESA16730.1"/>
    <property type="molecule type" value="Genomic_DNA"/>
</dbReference>
<protein>
    <recommendedName>
        <fullName evidence="3">HCP-like protein</fullName>
    </recommendedName>
</protein>
<dbReference type="PANTHER" id="PTHR11102">
    <property type="entry name" value="SEL-1-LIKE PROTEIN"/>
    <property type="match status" value="1"/>
</dbReference>
<dbReference type="SMART" id="SM00671">
    <property type="entry name" value="SEL1"/>
    <property type="match status" value="2"/>
</dbReference>
<evidence type="ECO:0000313" key="2">
    <source>
        <dbReference type="EMBL" id="ESA16730.1"/>
    </source>
</evidence>
<reference evidence="2" key="1">
    <citation type="submission" date="2013-07" db="EMBL/GenBank/DDBJ databases">
        <title>The genome of an arbuscular mycorrhizal fungus provides insights into the evolution of the oldest plant symbiosis.</title>
        <authorList>
            <consortium name="DOE Joint Genome Institute"/>
            <person name="Tisserant E."/>
            <person name="Malbreil M."/>
            <person name="Kuo A."/>
            <person name="Kohler A."/>
            <person name="Symeonidi A."/>
            <person name="Balestrini R."/>
            <person name="Charron P."/>
            <person name="Duensing N."/>
            <person name="Frei-dit-Frey N."/>
            <person name="Gianinazzi-Pearson V."/>
            <person name="Gilbert B."/>
            <person name="Handa Y."/>
            <person name="Hijri M."/>
            <person name="Kaul R."/>
            <person name="Kawaguchi M."/>
            <person name="Krajinski F."/>
            <person name="Lammers P."/>
            <person name="Lapierre D."/>
            <person name="Masclaux F.G."/>
            <person name="Murat C."/>
            <person name="Morin E."/>
            <person name="Ndikumana S."/>
            <person name="Pagni M."/>
            <person name="Petitpierre D."/>
            <person name="Requena N."/>
            <person name="Rosikiewicz P."/>
            <person name="Riley R."/>
            <person name="Saito K."/>
            <person name="San Clemente H."/>
            <person name="Shapiro H."/>
            <person name="van Tuinen D."/>
            <person name="Becard G."/>
            <person name="Bonfante P."/>
            <person name="Paszkowski U."/>
            <person name="Shachar-Hill Y."/>
            <person name="Young J.P."/>
            <person name="Sanders I.R."/>
            <person name="Henrissat B."/>
            <person name="Rensing S.A."/>
            <person name="Grigoriev I.V."/>
            <person name="Corradi N."/>
            <person name="Roux C."/>
            <person name="Martin F."/>
        </authorList>
    </citation>
    <scope>NUCLEOTIDE SEQUENCE</scope>
    <source>
        <strain evidence="2">DAOM 197198</strain>
    </source>
</reference>
<proteinExistence type="inferred from homology"/>
<dbReference type="InterPro" id="IPR011990">
    <property type="entry name" value="TPR-like_helical_dom_sf"/>
</dbReference>
<name>U9U8M0_RHIID</name>
<dbReference type="SUPFAM" id="SSF81901">
    <property type="entry name" value="HCP-like"/>
    <property type="match status" value="1"/>
</dbReference>
<dbReference type="STRING" id="747089.U9U8M0"/>
<feature type="non-terminal residue" evidence="2">
    <location>
        <position position="1"/>
    </location>
</feature>
<dbReference type="InterPro" id="IPR050767">
    <property type="entry name" value="Sel1_AlgK"/>
</dbReference>
<accession>U9U8M0</accession>
<dbReference type="AlphaFoldDB" id="U9U8M0"/>